<feature type="region of interest" description="Disordered" evidence="1">
    <location>
        <begin position="71"/>
        <end position="107"/>
    </location>
</feature>
<dbReference type="AlphaFoldDB" id="A0AAD3TJQ0"/>
<dbReference type="Proteomes" id="UP001279734">
    <property type="component" value="Unassembled WGS sequence"/>
</dbReference>
<evidence type="ECO:0000256" key="1">
    <source>
        <dbReference type="SAM" id="MobiDB-lite"/>
    </source>
</evidence>
<feature type="compositionally biased region" description="Basic residues" evidence="1">
    <location>
        <begin position="143"/>
        <end position="152"/>
    </location>
</feature>
<feature type="region of interest" description="Disordered" evidence="1">
    <location>
        <begin position="1"/>
        <end position="31"/>
    </location>
</feature>
<protein>
    <submittedName>
        <fullName evidence="2">Uncharacterized protein</fullName>
    </submittedName>
</protein>
<feature type="compositionally biased region" description="Polar residues" evidence="1">
    <location>
        <begin position="316"/>
        <end position="327"/>
    </location>
</feature>
<organism evidence="2 3">
    <name type="scientific">Nepenthes gracilis</name>
    <name type="common">Slender pitcher plant</name>
    <dbReference type="NCBI Taxonomy" id="150966"/>
    <lineage>
        <taxon>Eukaryota</taxon>
        <taxon>Viridiplantae</taxon>
        <taxon>Streptophyta</taxon>
        <taxon>Embryophyta</taxon>
        <taxon>Tracheophyta</taxon>
        <taxon>Spermatophyta</taxon>
        <taxon>Magnoliopsida</taxon>
        <taxon>eudicotyledons</taxon>
        <taxon>Gunneridae</taxon>
        <taxon>Pentapetalae</taxon>
        <taxon>Caryophyllales</taxon>
        <taxon>Nepenthaceae</taxon>
        <taxon>Nepenthes</taxon>
    </lineage>
</organism>
<dbReference type="PANTHER" id="PTHR35132:SF1">
    <property type="entry name" value="SERINE_ARGININE REPETITIVE MATRIX-LIKE PROTEIN"/>
    <property type="match status" value="1"/>
</dbReference>
<evidence type="ECO:0000313" key="3">
    <source>
        <dbReference type="Proteomes" id="UP001279734"/>
    </source>
</evidence>
<sequence>MKSPAGLELELGPRSQSPSNNVSGSSTASNSPEFEFWMVSNPSLPPPHLLSAAELFSGGVLLPLHLLHQQNSSDQPPYSVPGDRTHSGILNSESESPELDRVPSVTADSAASASVLTFSKRWTDIFKKKLNENSEQREEKKDEKKKRERKNGRGGSNSAEINLNLWPFSRSKSAGNNGAGRQRMQAGAVAAANRKASSEPCSRSNSAGESKSQKWPSSLSRGGVHLGRNSPVWQVRRVGAAGRSSVAFVRNAEKPITRKVPQSHQMKPAKGGTLAGESASGCSGGGGEVRVLNLNVPVCIGHRNHLSCRSDETNDGGATNTSGVTTFSDGRDDGSGNGGGVDGDSVPVGSGVSMFNLRSFFTKKVQ</sequence>
<feature type="compositionally biased region" description="Polar residues" evidence="1">
    <location>
        <begin position="199"/>
        <end position="220"/>
    </location>
</feature>
<feature type="compositionally biased region" description="Low complexity" evidence="1">
    <location>
        <begin position="15"/>
        <end position="31"/>
    </location>
</feature>
<evidence type="ECO:0000313" key="2">
    <source>
        <dbReference type="EMBL" id="GMH30261.1"/>
    </source>
</evidence>
<feature type="region of interest" description="Disordered" evidence="1">
    <location>
        <begin position="133"/>
        <end position="227"/>
    </location>
</feature>
<dbReference type="PANTHER" id="PTHR35132">
    <property type="entry name" value="SERINE/ARGININE REPETITIVE MATRIX-LIKE PROTEIN"/>
    <property type="match status" value="1"/>
</dbReference>
<feature type="region of interest" description="Disordered" evidence="1">
    <location>
        <begin position="308"/>
        <end position="348"/>
    </location>
</feature>
<name>A0AAD3TJQ0_NEPGR</name>
<accession>A0AAD3TJQ0</accession>
<keyword evidence="3" id="KW-1185">Reference proteome</keyword>
<reference evidence="2" key="1">
    <citation type="submission" date="2023-05" db="EMBL/GenBank/DDBJ databases">
        <title>Nepenthes gracilis genome sequencing.</title>
        <authorList>
            <person name="Fukushima K."/>
        </authorList>
    </citation>
    <scope>NUCLEOTIDE SEQUENCE</scope>
    <source>
        <strain evidence="2">SING2019-196</strain>
    </source>
</reference>
<proteinExistence type="predicted"/>
<comment type="caution">
    <text evidence="2">The sequence shown here is derived from an EMBL/GenBank/DDBJ whole genome shotgun (WGS) entry which is preliminary data.</text>
</comment>
<dbReference type="EMBL" id="BSYO01000038">
    <property type="protein sequence ID" value="GMH30261.1"/>
    <property type="molecule type" value="Genomic_DNA"/>
</dbReference>
<feature type="compositionally biased region" description="Basic and acidic residues" evidence="1">
    <location>
        <begin position="133"/>
        <end position="142"/>
    </location>
</feature>
<gene>
    <name evidence="2" type="ORF">Nepgr_032104</name>
</gene>